<organism evidence="9 10">
    <name type="scientific">Kribbella alba</name>
    <dbReference type="NCBI Taxonomy" id="190197"/>
    <lineage>
        <taxon>Bacteria</taxon>
        <taxon>Bacillati</taxon>
        <taxon>Actinomycetota</taxon>
        <taxon>Actinomycetes</taxon>
        <taxon>Propionibacteriales</taxon>
        <taxon>Kribbellaceae</taxon>
        <taxon>Kribbella</taxon>
    </lineage>
</organism>
<dbReference type="InterPro" id="IPR013324">
    <property type="entry name" value="RNA_pol_sigma_r3/r4-like"/>
</dbReference>
<evidence type="ECO:0000256" key="1">
    <source>
        <dbReference type="ARBA" id="ARBA00010641"/>
    </source>
</evidence>
<dbReference type="Gene3D" id="1.10.10.10">
    <property type="entry name" value="Winged helix-like DNA-binding domain superfamily/Winged helix DNA-binding domain"/>
    <property type="match status" value="1"/>
</dbReference>
<dbReference type="RefSeq" id="WP_344113335.1">
    <property type="nucleotide sequence ID" value="NZ_BAAANE010000007.1"/>
</dbReference>
<dbReference type="PANTHER" id="PTHR43133">
    <property type="entry name" value="RNA POLYMERASE ECF-TYPE SIGMA FACTO"/>
    <property type="match status" value="1"/>
</dbReference>
<feature type="domain" description="RNA polymerase sigma-70 region 2" evidence="7">
    <location>
        <begin position="19"/>
        <end position="81"/>
    </location>
</feature>
<keyword evidence="4 6" id="KW-0238">DNA-binding</keyword>
<dbReference type="SUPFAM" id="SSF88659">
    <property type="entry name" value="Sigma3 and sigma4 domains of RNA polymerase sigma factors"/>
    <property type="match status" value="1"/>
</dbReference>
<keyword evidence="2 6" id="KW-0805">Transcription regulation</keyword>
<dbReference type="InterPro" id="IPR013249">
    <property type="entry name" value="RNA_pol_sigma70_r4_t2"/>
</dbReference>
<dbReference type="InterPro" id="IPR039425">
    <property type="entry name" value="RNA_pol_sigma-70-like"/>
</dbReference>
<dbReference type="SUPFAM" id="SSF88946">
    <property type="entry name" value="Sigma2 domain of RNA polymerase sigma factors"/>
    <property type="match status" value="1"/>
</dbReference>
<evidence type="ECO:0000313" key="10">
    <source>
        <dbReference type="Proteomes" id="UP001501319"/>
    </source>
</evidence>
<protein>
    <recommendedName>
        <fullName evidence="6">RNA polymerase sigma factor</fullName>
    </recommendedName>
</protein>
<reference evidence="10" key="1">
    <citation type="journal article" date="2019" name="Int. J. Syst. Evol. Microbiol.">
        <title>The Global Catalogue of Microorganisms (GCM) 10K type strain sequencing project: providing services to taxonomists for standard genome sequencing and annotation.</title>
        <authorList>
            <consortium name="The Broad Institute Genomics Platform"/>
            <consortium name="The Broad Institute Genome Sequencing Center for Infectious Disease"/>
            <person name="Wu L."/>
            <person name="Ma J."/>
        </authorList>
    </citation>
    <scope>NUCLEOTIDE SEQUENCE [LARGE SCALE GENOMIC DNA]</scope>
    <source>
        <strain evidence="10">JCM 14306</strain>
    </source>
</reference>
<comment type="caution">
    <text evidence="9">The sequence shown here is derived from an EMBL/GenBank/DDBJ whole genome shotgun (WGS) entry which is preliminary data.</text>
</comment>
<dbReference type="Gene3D" id="1.10.1740.10">
    <property type="match status" value="1"/>
</dbReference>
<accession>A0ABP4RC57</accession>
<dbReference type="InterPro" id="IPR013325">
    <property type="entry name" value="RNA_pol_sigma_r2"/>
</dbReference>
<dbReference type="Pfam" id="PF04542">
    <property type="entry name" value="Sigma70_r2"/>
    <property type="match status" value="1"/>
</dbReference>
<dbReference type="InterPro" id="IPR036388">
    <property type="entry name" value="WH-like_DNA-bd_sf"/>
</dbReference>
<evidence type="ECO:0000256" key="6">
    <source>
        <dbReference type="RuleBase" id="RU000716"/>
    </source>
</evidence>
<dbReference type="Proteomes" id="UP001501319">
    <property type="component" value="Unassembled WGS sequence"/>
</dbReference>
<dbReference type="NCBIfam" id="TIGR02937">
    <property type="entry name" value="sigma70-ECF"/>
    <property type="match status" value="1"/>
</dbReference>
<evidence type="ECO:0000256" key="2">
    <source>
        <dbReference type="ARBA" id="ARBA00023015"/>
    </source>
</evidence>
<keyword evidence="5 6" id="KW-0804">Transcription</keyword>
<evidence type="ECO:0000256" key="4">
    <source>
        <dbReference type="ARBA" id="ARBA00023125"/>
    </source>
</evidence>
<keyword evidence="3 6" id="KW-0731">Sigma factor</keyword>
<dbReference type="CDD" id="cd06171">
    <property type="entry name" value="Sigma70_r4"/>
    <property type="match status" value="1"/>
</dbReference>
<proteinExistence type="inferred from homology"/>
<evidence type="ECO:0000259" key="8">
    <source>
        <dbReference type="Pfam" id="PF08281"/>
    </source>
</evidence>
<evidence type="ECO:0000256" key="3">
    <source>
        <dbReference type="ARBA" id="ARBA00023082"/>
    </source>
</evidence>
<dbReference type="InterPro" id="IPR007627">
    <property type="entry name" value="RNA_pol_sigma70_r2"/>
</dbReference>
<dbReference type="InterPro" id="IPR014284">
    <property type="entry name" value="RNA_pol_sigma-70_dom"/>
</dbReference>
<gene>
    <name evidence="9" type="primary">sigH</name>
    <name evidence="9" type="ORF">GCM10009744_40670</name>
</gene>
<name>A0ABP4RC57_9ACTN</name>
<evidence type="ECO:0000259" key="7">
    <source>
        <dbReference type="Pfam" id="PF04542"/>
    </source>
</evidence>
<evidence type="ECO:0000313" key="9">
    <source>
        <dbReference type="EMBL" id="GAA1645684.1"/>
    </source>
</evidence>
<dbReference type="PROSITE" id="PS01063">
    <property type="entry name" value="SIGMA70_ECF"/>
    <property type="match status" value="1"/>
</dbReference>
<comment type="similarity">
    <text evidence="1 6">Belongs to the sigma-70 factor family. ECF subfamily.</text>
</comment>
<keyword evidence="10" id="KW-1185">Reference proteome</keyword>
<sequence length="184" mass="20726">MRSHPEDLKARFEAEAVPLLPRLYGAARGLTGNHADAEDLLQDTYLRAYRGFSGFQPGTNLSAWLHRILRNTFIQGYRKRQCRPQTVPEDWNRNTDPARLDVGESAETTVVERIPDERLREALTSLPERYRRVVLLCDVDGFSYKEIAGIVGVPLGTVMSRLHRGRKALRERMSPPEAGAGLAA</sequence>
<evidence type="ECO:0000256" key="5">
    <source>
        <dbReference type="ARBA" id="ARBA00023163"/>
    </source>
</evidence>
<dbReference type="EMBL" id="BAAANE010000007">
    <property type="protein sequence ID" value="GAA1645684.1"/>
    <property type="molecule type" value="Genomic_DNA"/>
</dbReference>
<feature type="domain" description="RNA polymerase sigma factor 70 region 4 type 2" evidence="8">
    <location>
        <begin position="117"/>
        <end position="169"/>
    </location>
</feature>
<dbReference type="Pfam" id="PF08281">
    <property type="entry name" value="Sigma70_r4_2"/>
    <property type="match status" value="1"/>
</dbReference>
<dbReference type="PANTHER" id="PTHR43133:SF59">
    <property type="entry name" value="ECF RNA POLYMERASE SIGMA FACTOR SIGR"/>
    <property type="match status" value="1"/>
</dbReference>
<dbReference type="InterPro" id="IPR000838">
    <property type="entry name" value="RNA_pol_sigma70_ECF_CS"/>
</dbReference>